<dbReference type="PANTHER" id="PTHR11089:SF9">
    <property type="entry name" value="NUCLEOLAR GTP-BINDING PROTEIN 2"/>
    <property type="match status" value="1"/>
</dbReference>
<proteinExistence type="predicted"/>
<organism evidence="4">
    <name type="scientific">Homalodisca liturata</name>
    <dbReference type="NCBI Taxonomy" id="320908"/>
    <lineage>
        <taxon>Eukaryota</taxon>
        <taxon>Metazoa</taxon>
        <taxon>Ecdysozoa</taxon>
        <taxon>Arthropoda</taxon>
        <taxon>Hexapoda</taxon>
        <taxon>Insecta</taxon>
        <taxon>Pterygota</taxon>
        <taxon>Neoptera</taxon>
        <taxon>Paraneoptera</taxon>
        <taxon>Hemiptera</taxon>
        <taxon>Auchenorrhyncha</taxon>
        <taxon>Membracoidea</taxon>
        <taxon>Cicadellidae</taxon>
        <taxon>Cicadellinae</taxon>
        <taxon>Proconiini</taxon>
        <taxon>Homalodisca</taxon>
    </lineage>
</organism>
<accession>A0A1B6IRZ2</accession>
<evidence type="ECO:0000256" key="2">
    <source>
        <dbReference type="ARBA" id="ARBA00023134"/>
    </source>
</evidence>
<feature type="domain" description="Nucleolar GTP-binding protein 2 N-terminal" evidence="3">
    <location>
        <begin position="2"/>
        <end position="87"/>
    </location>
</feature>
<keyword evidence="2" id="KW-0342">GTP-binding</keyword>
<protein>
    <recommendedName>
        <fullName evidence="3">Nucleolar GTP-binding protein 2 N-terminal domain-containing protein</fullName>
    </recommendedName>
</protein>
<dbReference type="InterPro" id="IPR050755">
    <property type="entry name" value="TRAFAC_YlqF/YawG_RiboMat"/>
</dbReference>
<evidence type="ECO:0000313" key="4">
    <source>
        <dbReference type="EMBL" id="JAS89702.1"/>
    </source>
</evidence>
<feature type="non-terminal residue" evidence="4">
    <location>
        <position position="1"/>
    </location>
</feature>
<dbReference type="PANTHER" id="PTHR11089">
    <property type="entry name" value="GTP-BINDING PROTEIN-RELATED"/>
    <property type="match status" value="1"/>
</dbReference>
<reference evidence="4" key="1">
    <citation type="submission" date="2015-11" db="EMBL/GenBank/DDBJ databases">
        <title>De novo transcriptome assembly of four potential Pierce s Disease insect vectors from Arizona vineyards.</title>
        <authorList>
            <person name="Tassone E.E."/>
        </authorList>
    </citation>
    <scope>NUCLEOTIDE SEQUENCE</scope>
</reference>
<dbReference type="GO" id="GO:0005525">
    <property type="term" value="F:GTP binding"/>
    <property type="evidence" value="ECO:0007669"/>
    <property type="project" value="UniProtKB-KW"/>
</dbReference>
<sequence>PLARIESKRSLFNDTKVVSQNELEEYRSCITARSPYDVLVRTGNVPYSIINNEVRTARRHDLSNCFGSKSQPKRPSLRYSSLAEMKALSAAAPARRSASEFFKKETVKGQSRRIWNELYKVLDSSDVVVHVLDARDPMG</sequence>
<evidence type="ECO:0000256" key="1">
    <source>
        <dbReference type="ARBA" id="ARBA00022741"/>
    </source>
</evidence>
<name>A0A1B6IRZ2_9HEMI</name>
<feature type="non-terminal residue" evidence="4">
    <location>
        <position position="139"/>
    </location>
</feature>
<dbReference type="EMBL" id="GECU01018004">
    <property type="protein sequence ID" value="JAS89702.1"/>
    <property type="molecule type" value="Transcribed_RNA"/>
</dbReference>
<keyword evidence="1" id="KW-0547">Nucleotide-binding</keyword>
<gene>
    <name evidence="4" type="ORF">g.627</name>
</gene>
<dbReference type="GO" id="GO:0005730">
    <property type="term" value="C:nucleolus"/>
    <property type="evidence" value="ECO:0007669"/>
    <property type="project" value="TreeGrafter"/>
</dbReference>
<evidence type="ECO:0000259" key="3">
    <source>
        <dbReference type="Pfam" id="PF08153"/>
    </source>
</evidence>
<dbReference type="AlphaFoldDB" id="A0A1B6IRZ2"/>
<dbReference type="InterPro" id="IPR012971">
    <property type="entry name" value="NOG2_N_dom"/>
</dbReference>
<dbReference type="Pfam" id="PF08153">
    <property type="entry name" value="NGP1NT"/>
    <property type="match status" value="1"/>
</dbReference>